<evidence type="ECO:0000313" key="2">
    <source>
        <dbReference type="Proteomes" id="UP000215771"/>
    </source>
</evidence>
<dbReference type="Proteomes" id="UP000215771">
    <property type="component" value="Unassembled WGS sequence"/>
</dbReference>
<name>A0A269PBA2_9CORY</name>
<dbReference type="AlphaFoldDB" id="A0A269PBA2"/>
<dbReference type="EMBL" id="NQMQ01000020">
    <property type="protein sequence ID" value="PAJ68967.1"/>
    <property type="molecule type" value="Genomic_DNA"/>
</dbReference>
<gene>
    <name evidence="1" type="ORF">CIG21_09620</name>
</gene>
<comment type="caution">
    <text evidence="1">The sequence shown here is derived from an EMBL/GenBank/DDBJ whole genome shotgun (WGS) entry which is preliminary data.</text>
</comment>
<evidence type="ECO:0000313" key="1">
    <source>
        <dbReference type="EMBL" id="PAJ68967.1"/>
    </source>
</evidence>
<protein>
    <recommendedName>
        <fullName evidence="3">DUF5129 domain-containing protein</fullName>
    </recommendedName>
</protein>
<evidence type="ECO:0008006" key="3">
    <source>
        <dbReference type="Google" id="ProtNLM"/>
    </source>
</evidence>
<proteinExistence type="predicted"/>
<accession>A0A269PBA2</accession>
<organism evidence="1 2">
    <name type="scientific">Corynebacterium hadale</name>
    <dbReference type="NCBI Taxonomy" id="2026255"/>
    <lineage>
        <taxon>Bacteria</taxon>
        <taxon>Bacillati</taxon>
        <taxon>Actinomycetota</taxon>
        <taxon>Actinomycetes</taxon>
        <taxon>Mycobacteriales</taxon>
        <taxon>Corynebacteriaceae</taxon>
        <taxon>Corynebacterium</taxon>
    </lineage>
</organism>
<sequence length="471" mass="51479">MKDWAVVLGATALLGVGGGVASFATADVPDAAEFAVSTQTDAANLVISDPQDIVSADDEARMQRDAERLPHPDTVQTVHYIYLSEGRDNVNDSVENFLRDNFPDEIGNDTFADGVLILGADMESRNNFVFAGGDVADQLKLRKGQRLESVLEEMKPGLRDNNLPAAVFAGANLAMDGEKAEQWGVNDAEGGRVGRTVAGAGIPAGASLLGGTLVAERRRKRRKAINQAREDHALLAAEYTGLSQRLDELDVRANSVSSAFANAEMRDEWVEVRDRFLALHDVTQRNSVATDEQAYDSAKNLREAAQTFEDVGHAEDNINRLFEVERGDGPARRNLLTDIREDIVRARYEVKDETLRGDLARLQERVDALDAAPEAPDFLDRFVRLLSDYRLLLDEVKRREFSDVKEYKELERPTLTDPGYVYSGYVPYVAMSSWHHDNVQAAQDAESSSSGGGVNTGFSSGFSGAGGSSSF</sequence>
<reference evidence="1 2" key="1">
    <citation type="submission" date="2017-08" db="EMBL/GenBank/DDBJ databases">
        <authorList>
            <person name="de Groot N.N."/>
        </authorList>
    </citation>
    <scope>NUCLEOTIDE SEQUENCE [LARGE SCALE GENOMIC DNA]</scope>
    <source>
        <strain evidence="1 2">NBT06-6</strain>
    </source>
</reference>